<protein>
    <submittedName>
        <fullName evidence="3">MoxR-like ATPase</fullName>
        <ecNumber evidence="3">3.6.3.-</ecNumber>
    </submittedName>
</protein>
<dbReference type="AlphaFoldDB" id="A0A7W7I3Y3"/>
<dbReference type="Gene3D" id="3.40.50.300">
    <property type="entry name" value="P-loop containing nucleotide triphosphate hydrolases"/>
    <property type="match status" value="1"/>
</dbReference>
<dbReference type="InterPro" id="IPR027417">
    <property type="entry name" value="P-loop_NTPase"/>
</dbReference>
<organism evidence="3 4">
    <name type="scientific">Actinoplanes digitatis</name>
    <dbReference type="NCBI Taxonomy" id="1868"/>
    <lineage>
        <taxon>Bacteria</taxon>
        <taxon>Bacillati</taxon>
        <taxon>Actinomycetota</taxon>
        <taxon>Actinomycetes</taxon>
        <taxon>Micromonosporales</taxon>
        <taxon>Micromonosporaceae</taxon>
        <taxon>Actinoplanes</taxon>
    </lineage>
</organism>
<dbReference type="RefSeq" id="WP_184996781.1">
    <property type="nucleotide sequence ID" value="NZ_BOMK01000021.1"/>
</dbReference>
<feature type="domain" description="MoxR" evidence="2">
    <location>
        <begin position="19"/>
        <end position="200"/>
    </location>
</feature>
<dbReference type="PANTHER" id="PTHR32204:SF0">
    <property type="entry name" value="ATPASE RAVA"/>
    <property type="match status" value="1"/>
</dbReference>
<dbReference type="EC" id="3.6.3.-" evidence="3"/>
<evidence type="ECO:0000313" key="4">
    <source>
        <dbReference type="Proteomes" id="UP000578112"/>
    </source>
</evidence>
<dbReference type="InterPro" id="IPR045427">
    <property type="entry name" value="MoxR"/>
</dbReference>
<sequence length="386" mass="43246">MITELDPAVRRLALNFGRQLRRIKDDFVERDTAVDVIALAALCREHVLLIGPPGSAKTGVLERFSLMLHARYFRYLLTKFTEPDELFGTIDVPSFHAGHLKLKTEGMLPQAQIAFLDEVFNGSSAILNTLLTLINERTFQNGAQRERADLITLLGASNDIPDDPMLRAFCDRFLFRYSVHYVSDEAVGDVLRLGWSRELAALEPAEPAPDLADFPLGDLSELQRAVGGIDLTPVHHTLISILRAFRDEDVSFSDRRAVKAQKAIAAMALLDARGRAEPQDLSVLAHLWADPGDRLTIRQVIKAHDVPEPARDGAVMDLGELENMVRKTGLDLPQVESAEEVREIQRRLGRWLADVRDFHPEREDLLEMLGRLQAEALDRLERSLAG</sequence>
<feature type="domain" description="ATPase RavA-like AAA lid" evidence="1">
    <location>
        <begin position="239"/>
        <end position="301"/>
    </location>
</feature>
<evidence type="ECO:0000259" key="1">
    <source>
        <dbReference type="Pfam" id="PF17868"/>
    </source>
</evidence>
<dbReference type="PANTHER" id="PTHR32204">
    <property type="entry name" value="ATPASE RAVA"/>
    <property type="match status" value="1"/>
</dbReference>
<keyword evidence="4" id="KW-1185">Reference proteome</keyword>
<name>A0A7W7I3Y3_9ACTN</name>
<gene>
    <name evidence="3" type="ORF">BJ971_006324</name>
</gene>
<proteinExistence type="predicted"/>
<evidence type="ECO:0000259" key="2">
    <source>
        <dbReference type="Pfam" id="PF20030"/>
    </source>
</evidence>
<dbReference type="SUPFAM" id="SSF52540">
    <property type="entry name" value="P-loop containing nucleoside triphosphate hydrolases"/>
    <property type="match status" value="1"/>
</dbReference>
<reference evidence="3 4" key="1">
    <citation type="submission" date="2020-08" db="EMBL/GenBank/DDBJ databases">
        <title>Sequencing the genomes of 1000 actinobacteria strains.</title>
        <authorList>
            <person name="Klenk H.-P."/>
        </authorList>
    </citation>
    <scope>NUCLEOTIDE SEQUENCE [LARGE SCALE GENOMIC DNA]</scope>
    <source>
        <strain evidence="3 4">DSM 43149</strain>
    </source>
</reference>
<dbReference type="Pfam" id="PF20030">
    <property type="entry name" value="bpMoxR"/>
    <property type="match status" value="1"/>
</dbReference>
<accession>A0A7W7I3Y3</accession>
<evidence type="ECO:0000313" key="3">
    <source>
        <dbReference type="EMBL" id="MBB4765768.1"/>
    </source>
</evidence>
<dbReference type="GO" id="GO:0016787">
    <property type="term" value="F:hydrolase activity"/>
    <property type="evidence" value="ECO:0007669"/>
    <property type="project" value="UniProtKB-KW"/>
</dbReference>
<dbReference type="InterPro" id="IPR041538">
    <property type="entry name" value="RavA-like_AAA_lid"/>
</dbReference>
<dbReference type="Proteomes" id="UP000578112">
    <property type="component" value="Unassembled WGS sequence"/>
</dbReference>
<dbReference type="InterPro" id="IPR050513">
    <property type="entry name" value="RavA_ATPases"/>
</dbReference>
<dbReference type="Pfam" id="PF17868">
    <property type="entry name" value="AAA_lid_8"/>
    <property type="match status" value="1"/>
</dbReference>
<comment type="caution">
    <text evidence="3">The sequence shown here is derived from an EMBL/GenBank/DDBJ whole genome shotgun (WGS) entry which is preliminary data.</text>
</comment>
<keyword evidence="3" id="KW-0378">Hydrolase</keyword>
<dbReference type="EMBL" id="JACHNH010000001">
    <property type="protein sequence ID" value="MBB4765768.1"/>
    <property type="molecule type" value="Genomic_DNA"/>
</dbReference>